<dbReference type="RefSeq" id="WP_089828918.1">
    <property type="nucleotide sequence ID" value="NZ_FNBN01000001.1"/>
</dbReference>
<sequence length="218" mass="25175">MEDIALKEMWANYDKKLEKSLALNHRLLTEIQTQKARTALRPLKTIKIIAVILGILWSLLLLVLVCLALSAMTYYRHFFVISALAITTATVTAIVVYIRQVMLIQQIDNSMNVVETQRKLASLQSSTINIARILFLSAPFYTTFYINKSMFEHGTIGLWVLQLTVTTVFTAVSIWIYRNARMENADKRWFKFIFGSSEWTSVIKAMNFMKEIDAYEKE</sequence>
<dbReference type="OrthoDB" id="5706484at2"/>
<keyword evidence="1" id="KW-1133">Transmembrane helix</keyword>
<feature type="transmembrane region" description="Helical" evidence="1">
    <location>
        <begin position="120"/>
        <end position="144"/>
    </location>
</feature>
<evidence type="ECO:0000313" key="3">
    <source>
        <dbReference type="Proteomes" id="UP000199045"/>
    </source>
</evidence>
<keyword evidence="1" id="KW-0812">Transmembrane</keyword>
<dbReference type="Proteomes" id="UP000199045">
    <property type="component" value="Unassembled WGS sequence"/>
</dbReference>
<dbReference type="EMBL" id="FNBN01000001">
    <property type="protein sequence ID" value="SDF10343.1"/>
    <property type="molecule type" value="Genomic_DNA"/>
</dbReference>
<name>A0A1G7ICJ0_CHIFI</name>
<proteinExistence type="predicted"/>
<keyword evidence="1" id="KW-0472">Membrane</keyword>
<protein>
    <submittedName>
        <fullName evidence="2">Uncharacterized protein</fullName>
    </submittedName>
</protein>
<feature type="transmembrane region" description="Helical" evidence="1">
    <location>
        <begin position="156"/>
        <end position="177"/>
    </location>
</feature>
<organism evidence="2 3">
    <name type="scientific">Chitinophaga filiformis</name>
    <name type="common">Myxococcus filiformis</name>
    <name type="synonym">Flexibacter filiformis</name>
    <dbReference type="NCBI Taxonomy" id="104663"/>
    <lineage>
        <taxon>Bacteria</taxon>
        <taxon>Pseudomonadati</taxon>
        <taxon>Bacteroidota</taxon>
        <taxon>Chitinophagia</taxon>
        <taxon>Chitinophagales</taxon>
        <taxon>Chitinophagaceae</taxon>
        <taxon>Chitinophaga</taxon>
    </lineage>
</organism>
<accession>A0A1G7ICJ0</accession>
<dbReference type="AlphaFoldDB" id="A0A1G7ICJ0"/>
<feature type="transmembrane region" description="Helical" evidence="1">
    <location>
        <begin position="78"/>
        <end position="99"/>
    </location>
</feature>
<evidence type="ECO:0000313" key="2">
    <source>
        <dbReference type="EMBL" id="SDF10343.1"/>
    </source>
</evidence>
<gene>
    <name evidence="2" type="ORF">SAMN04488121_101797</name>
</gene>
<reference evidence="2 3" key="1">
    <citation type="submission" date="2016-10" db="EMBL/GenBank/DDBJ databases">
        <authorList>
            <person name="de Groot N.N."/>
        </authorList>
    </citation>
    <scope>NUCLEOTIDE SEQUENCE [LARGE SCALE GENOMIC DNA]</scope>
    <source>
        <strain evidence="2 3">DSM 527</strain>
    </source>
</reference>
<evidence type="ECO:0000256" key="1">
    <source>
        <dbReference type="SAM" id="Phobius"/>
    </source>
</evidence>
<dbReference type="STRING" id="104663.SAMN04488121_101797"/>
<feature type="transmembrane region" description="Helical" evidence="1">
    <location>
        <begin position="48"/>
        <end position="72"/>
    </location>
</feature>